<dbReference type="PANTHER" id="PTHR43237:SF4">
    <property type="entry name" value="NADP-DEPENDENT MALIC ENZYME"/>
    <property type="match status" value="1"/>
</dbReference>
<evidence type="ECO:0000313" key="5">
    <source>
        <dbReference type="EMBL" id="MBP1935260.1"/>
    </source>
</evidence>
<keyword evidence="6" id="KW-1185">Reference proteome</keyword>
<dbReference type="Pfam" id="PF00390">
    <property type="entry name" value="malic"/>
    <property type="match status" value="1"/>
</dbReference>
<dbReference type="Gene3D" id="3.40.50.720">
    <property type="entry name" value="NAD(P)-binding Rossmann-like Domain"/>
    <property type="match status" value="1"/>
</dbReference>
<dbReference type="CDD" id="cd05311">
    <property type="entry name" value="NAD_bind_2_malic_enz"/>
    <property type="match status" value="1"/>
</dbReference>
<gene>
    <name evidence="5" type="ORF">J2Z20_000121</name>
</gene>
<dbReference type="PIRSF" id="PIRSF000106">
    <property type="entry name" value="ME"/>
    <property type="match status" value="1"/>
</dbReference>
<proteinExistence type="inferred from homology"/>
<feature type="domain" description="Malic enzyme N-terminal" evidence="4">
    <location>
        <begin position="92"/>
        <end position="225"/>
    </location>
</feature>
<dbReference type="InterPro" id="IPR001891">
    <property type="entry name" value="Malic_OxRdtase"/>
</dbReference>
<dbReference type="PANTHER" id="PTHR43237">
    <property type="entry name" value="NADP-DEPENDENT MALIC ENZYME"/>
    <property type="match status" value="1"/>
</dbReference>
<name>A0ABS4GZE2_9BACL</name>
<dbReference type="SMART" id="SM01274">
    <property type="entry name" value="malic"/>
    <property type="match status" value="1"/>
</dbReference>
<dbReference type="Gene3D" id="3.40.50.10380">
    <property type="entry name" value="Malic enzyme, N-terminal domain"/>
    <property type="match status" value="1"/>
</dbReference>
<organism evidence="5 6">
    <name type="scientific">Paenibacillus sediminis</name>
    <dbReference type="NCBI Taxonomy" id="664909"/>
    <lineage>
        <taxon>Bacteria</taxon>
        <taxon>Bacillati</taxon>
        <taxon>Bacillota</taxon>
        <taxon>Bacilli</taxon>
        <taxon>Bacillales</taxon>
        <taxon>Paenibacillaceae</taxon>
        <taxon>Paenibacillus</taxon>
    </lineage>
</organism>
<dbReference type="SUPFAM" id="SSF53223">
    <property type="entry name" value="Aminoacid dehydrogenase-like, N-terminal domain"/>
    <property type="match status" value="1"/>
</dbReference>
<evidence type="ECO:0000259" key="4">
    <source>
        <dbReference type="SMART" id="SM01274"/>
    </source>
</evidence>
<feature type="domain" description="Malic enzyme NAD-binding" evidence="3">
    <location>
        <begin position="237"/>
        <end position="459"/>
    </location>
</feature>
<keyword evidence="2 5" id="KW-0560">Oxidoreductase</keyword>
<dbReference type="Pfam" id="PF03949">
    <property type="entry name" value="Malic_M"/>
    <property type="match status" value="1"/>
</dbReference>
<dbReference type="RefSeq" id="WP_209844378.1">
    <property type="nucleotide sequence ID" value="NZ_CBCRVE010000001.1"/>
</dbReference>
<dbReference type="InterPro" id="IPR045213">
    <property type="entry name" value="Malic_NAD-bd_bact_type"/>
</dbReference>
<dbReference type="InterPro" id="IPR012302">
    <property type="entry name" value="Malic_NAD-bd"/>
</dbReference>
<dbReference type="GO" id="GO:0016491">
    <property type="term" value="F:oxidoreductase activity"/>
    <property type="evidence" value="ECO:0007669"/>
    <property type="project" value="UniProtKB-KW"/>
</dbReference>
<sequence length="474" mass="51508">MKQTIGGKTTILRLELKTEIIHFGQLITVITENGGDVIAIDVIQTGADWTVRDITVITSEQSQVDAIVSRIKDLNGVRVVHVSDRTFLLHLGGKIETKLKVPIQNRDDLSRVYTPDVARVCMAIHEKPENAYKLTIKRNTVAVVSDGSAVLGLGNIGPHAAMPVMEGKAMLFKQLADVDAFPLCLDTQSVDEIVSTIKQLAPAFGGINLEDISSPRCFEIEERLREELDIPVFHDDQHGTAVVLFAGLINALKVVGKSIRDVKIVVCGVGAAGIACTKILLAAGVKEVIGVDREGTLVSGVTYSNDVWNWYAQHTNPNRMSGSLSDVIEGADVFIGLSSGGVLKRADVERMAPRPVVFVMANPTPEIHPDEIEDIAGVIATGRSDFPNQINNVLCFPGIFRAALDCQARTINEEMKIAASQAIASVVTPQELNKLYIIPSVFNQEVVRRIRKAVIEAAIESGAARRIPREFRTN</sequence>
<reference evidence="5 6" key="1">
    <citation type="submission" date="2021-03" db="EMBL/GenBank/DDBJ databases">
        <title>Genomic Encyclopedia of Type Strains, Phase IV (KMG-IV): sequencing the most valuable type-strain genomes for metagenomic binning, comparative biology and taxonomic classification.</title>
        <authorList>
            <person name="Goeker M."/>
        </authorList>
    </citation>
    <scope>NUCLEOTIDE SEQUENCE [LARGE SCALE GENOMIC DNA]</scope>
    <source>
        <strain evidence="5 6">DSM 23491</strain>
    </source>
</reference>
<dbReference type="EC" id="1.1.1.38" evidence="5"/>
<evidence type="ECO:0000256" key="2">
    <source>
        <dbReference type="ARBA" id="ARBA00023002"/>
    </source>
</evidence>
<protein>
    <submittedName>
        <fullName evidence="5">Malate dehydrogenase (Oxaloacetate-decarboxylating)</fullName>
        <ecNumber evidence="5">1.1.1.38</ecNumber>
    </submittedName>
</protein>
<evidence type="ECO:0000259" key="3">
    <source>
        <dbReference type="SMART" id="SM00919"/>
    </source>
</evidence>
<dbReference type="EMBL" id="JAGGKP010000001">
    <property type="protein sequence ID" value="MBP1935260.1"/>
    <property type="molecule type" value="Genomic_DNA"/>
</dbReference>
<evidence type="ECO:0000256" key="1">
    <source>
        <dbReference type="ARBA" id="ARBA00008785"/>
    </source>
</evidence>
<comment type="caution">
    <text evidence="5">The sequence shown here is derived from an EMBL/GenBank/DDBJ whole genome shotgun (WGS) entry which is preliminary data.</text>
</comment>
<dbReference type="InterPro" id="IPR051674">
    <property type="entry name" value="Malate_Decarboxylase"/>
</dbReference>
<dbReference type="SUPFAM" id="SSF51735">
    <property type="entry name" value="NAD(P)-binding Rossmann-fold domains"/>
    <property type="match status" value="1"/>
</dbReference>
<dbReference type="InterPro" id="IPR012301">
    <property type="entry name" value="Malic_N_dom"/>
</dbReference>
<dbReference type="InterPro" id="IPR036291">
    <property type="entry name" value="NAD(P)-bd_dom_sf"/>
</dbReference>
<dbReference type="InterPro" id="IPR046346">
    <property type="entry name" value="Aminoacid_DH-like_N_sf"/>
</dbReference>
<dbReference type="InterPro" id="IPR037062">
    <property type="entry name" value="Malic_N_dom_sf"/>
</dbReference>
<dbReference type="Proteomes" id="UP001519273">
    <property type="component" value="Unassembled WGS sequence"/>
</dbReference>
<dbReference type="SMART" id="SM00919">
    <property type="entry name" value="Malic_M"/>
    <property type="match status" value="1"/>
</dbReference>
<evidence type="ECO:0000313" key="6">
    <source>
        <dbReference type="Proteomes" id="UP001519273"/>
    </source>
</evidence>
<accession>A0ABS4GZE2</accession>
<comment type="similarity">
    <text evidence="1">Belongs to the malic enzymes family.</text>
</comment>